<keyword evidence="2" id="KW-0271">Exosome</keyword>
<dbReference type="FunFam" id="2.40.50.100:FF:000022">
    <property type="entry name" value="Exosome complex component RRP4"/>
    <property type="match status" value="1"/>
</dbReference>
<evidence type="ECO:0000259" key="3">
    <source>
        <dbReference type="Pfam" id="PF14382"/>
    </source>
</evidence>
<dbReference type="GO" id="GO:0005634">
    <property type="term" value="C:nucleus"/>
    <property type="evidence" value="ECO:0007669"/>
    <property type="project" value="UniProtKB-SubCell"/>
</dbReference>
<feature type="domain" description="Exosome complex component N-terminal" evidence="3">
    <location>
        <begin position="22"/>
        <end position="59"/>
    </location>
</feature>
<reference evidence="4" key="1">
    <citation type="submission" date="2021-10" db="EMBL/GenBank/DDBJ databases">
        <title>Tropical sea cucumber genome reveals ecological adaptation and Cuvierian tubules defense mechanism.</title>
        <authorList>
            <person name="Chen T."/>
        </authorList>
    </citation>
    <scope>NUCLEOTIDE SEQUENCE</scope>
    <source>
        <strain evidence="4">Nanhai2018</strain>
        <tissue evidence="4">Muscle</tissue>
    </source>
</reference>
<keyword evidence="5" id="KW-1185">Reference proteome</keyword>
<proteinExistence type="predicted"/>
<dbReference type="EMBL" id="JAIZAY010000007">
    <property type="protein sequence ID" value="KAJ8039470.1"/>
    <property type="molecule type" value="Genomic_DNA"/>
</dbReference>
<dbReference type="Pfam" id="PF14382">
    <property type="entry name" value="ECR1_N"/>
    <property type="match status" value="1"/>
</dbReference>
<protein>
    <submittedName>
        <fullName evidence="4">Exosome complex component RRP4</fullName>
    </submittedName>
</protein>
<dbReference type="InterPro" id="IPR025721">
    <property type="entry name" value="Exosome_cplx_N_dom"/>
</dbReference>
<comment type="caution">
    <text evidence="4">The sequence shown here is derived from an EMBL/GenBank/DDBJ whole genome shotgun (WGS) entry which is preliminary data.</text>
</comment>
<name>A0A9Q1C799_HOLLE</name>
<sequence>MAEIRRIRIKKSQEEPTEVKRLVIPGDIITSDSDYMRGHGTYLDDNKLLATVAGVVETVNKLIHVNPMKTR</sequence>
<evidence type="ECO:0000313" key="4">
    <source>
        <dbReference type="EMBL" id="KAJ8039470.1"/>
    </source>
</evidence>
<accession>A0A9Q1C799</accession>
<dbReference type="Proteomes" id="UP001152320">
    <property type="component" value="Chromosome 7"/>
</dbReference>
<gene>
    <name evidence="4" type="ORF">HOLleu_17199</name>
</gene>
<dbReference type="OrthoDB" id="1650at2759"/>
<evidence type="ECO:0000313" key="5">
    <source>
        <dbReference type="Proteomes" id="UP001152320"/>
    </source>
</evidence>
<evidence type="ECO:0000256" key="1">
    <source>
        <dbReference type="ARBA" id="ARBA00004123"/>
    </source>
</evidence>
<dbReference type="SUPFAM" id="SSF110324">
    <property type="entry name" value="Ribosomal L27 protein-like"/>
    <property type="match status" value="1"/>
</dbReference>
<dbReference type="Gene3D" id="2.40.50.100">
    <property type="match status" value="1"/>
</dbReference>
<dbReference type="GO" id="GO:0000178">
    <property type="term" value="C:exosome (RNase complex)"/>
    <property type="evidence" value="ECO:0007669"/>
    <property type="project" value="UniProtKB-KW"/>
</dbReference>
<comment type="subcellular location">
    <subcellularLocation>
        <location evidence="1">Nucleus</location>
    </subcellularLocation>
</comment>
<dbReference type="AlphaFoldDB" id="A0A9Q1C799"/>
<evidence type="ECO:0000256" key="2">
    <source>
        <dbReference type="ARBA" id="ARBA00022835"/>
    </source>
</evidence>
<organism evidence="4 5">
    <name type="scientific">Holothuria leucospilota</name>
    <name type="common">Black long sea cucumber</name>
    <name type="synonym">Mertensiothuria leucospilota</name>
    <dbReference type="NCBI Taxonomy" id="206669"/>
    <lineage>
        <taxon>Eukaryota</taxon>
        <taxon>Metazoa</taxon>
        <taxon>Echinodermata</taxon>
        <taxon>Eleutherozoa</taxon>
        <taxon>Echinozoa</taxon>
        <taxon>Holothuroidea</taxon>
        <taxon>Aspidochirotacea</taxon>
        <taxon>Aspidochirotida</taxon>
        <taxon>Holothuriidae</taxon>
        <taxon>Holothuria</taxon>
    </lineage>
</organism>